<dbReference type="EMBL" id="MNCJ02000332">
    <property type="protein sequence ID" value="KAF5756908.1"/>
    <property type="molecule type" value="Genomic_DNA"/>
</dbReference>
<feature type="region of interest" description="Disordered" evidence="1">
    <location>
        <begin position="1"/>
        <end position="96"/>
    </location>
</feature>
<protein>
    <submittedName>
        <fullName evidence="2">Uncharacterized protein</fullName>
    </submittedName>
</protein>
<keyword evidence="3" id="KW-1185">Reference proteome</keyword>
<reference evidence="2" key="2">
    <citation type="submission" date="2020-06" db="EMBL/GenBank/DDBJ databases">
        <title>Helianthus annuus Genome sequencing and assembly Release 2.</title>
        <authorList>
            <person name="Gouzy J."/>
            <person name="Langlade N."/>
            <person name="Munos S."/>
        </authorList>
    </citation>
    <scope>NUCLEOTIDE SEQUENCE</scope>
    <source>
        <tissue evidence="2">Leaves</tissue>
    </source>
</reference>
<dbReference type="Proteomes" id="UP000215914">
    <property type="component" value="Unassembled WGS sequence"/>
</dbReference>
<name>A0A9K3DME1_HELAN</name>
<dbReference type="AlphaFoldDB" id="A0A9K3DME1"/>
<feature type="compositionally biased region" description="Low complexity" evidence="1">
    <location>
        <begin position="49"/>
        <end position="61"/>
    </location>
</feature>
<proteinExistence type="predicted"/>
<feature type="compositionally biased region" description="Basic and acidic residues" evidence="1">
    <location>
        <begin position="83"/>
        <end position="96"/>
    </location>
</feature>
<dbReference type="Gramene" id="mRNA:HanXRQr2_Chr17g0820471">
    <property type="protein sequence ID" value="CDS:HanXRQr2_Chr17g0820471.1"/>
    <property type="gene ID" value="HanXRQr2_Chr17g0820471"/>
</dbReference>
<evidence type="ECO:0000313" key="2">
    <source>
        <dbReference type="EMBL" id="KAF5756908.1"/>
    </source>
</evidence>
<feature type="compositionally biased region" description="Polar residues" evidence="1">
    <location>
        <begin position="1"/>
        <end position="11"/>
    </location>
</feature>
<sequence length="96" mass="10901">MFYPSQSPLSNTQHPHHQTPTFTPDSLVSPATSRCRHNSGNRPPFSDATTLSLRLSRTPTRPFLPLTDERPPRPPSGGGVKTRQRETSRRRFDDDY</sequence>
<evidence type="ECO:0000256" key="1">
    <source>
        <dbReference type="SAM" id="MobiDB-lite"/>
    </source>
</evidence>
<evidence type="ECO:0000313" key="3">
    <source>
        <dbReference type="Proteomes" id="UP000215914"/>
    </source>
</evidence>
<reference evidence="2" key="1">
    <citation type="journal article" date="2017" name="Nature">
        <title>The sunflower genome provides insights into oil metabolism, flowering and Asterid evolution.</title>
        <authorList>
            <person name="Badouin H."/>
            <person name="Gouzy J."/>
            <person name="Grassa C.J."/>
            <person name="Murat F."/>
            <person name="Staton S.E."/>
            <person name="Cottret L."/>
            <person name="Lelandais-Briere C."/>
            <person name="Owens G.L."/>
            <person name="Carrere S."/>
            <person name="Mayjonade B."/>
            <person name="Legrand L."/>
            <person name="Gill N."/>
            <person name="Kane N.C."/>
            <person name="Bowers J.E."/>
            <person name="Hubner S."/>
            <person name="Bellec A."/>
            <person name="Berard A."/>
            <person name="Berges H."/>
            <person name="Blanchet N."/>
            <person name="Boniface M.C."/>
            <person name="Brunel D."/>
            <person name="Catrice O."/>
            <person name="Chaidir N."/>
            <person name="Claudel C."/>
            <person name="Donnadieu C."/>
            <person name="Faraut T."/>
            <person name="Fievet G."/>
            <person name="Helmstetter N."/>
            <person name="King M."/>
            <person name="Knapp S.J."/>
            <person name="Lai Z."/>
            <person name="Le Paslier M.C."/>
            <person name="Lippi Y."/>
            <person name="Lorenzon L."/>
            <person name="Mandel J.R."/>
            <person name="Marage G."/>
            <person name="Marchand G."/>
            <person name="Marquand E."/>
            <person name="Bret-Mestries E."/>
            <person name="Morien E."/>
            <person name="Nambeesan S."/>
            <person name="Nguyen T."/>
            <person name="Pegot-Espagnet P."/>
            <person name="Pouilly N."/>
            <person name="Raftis F."/>
            <person name="Sallet E."/>
            <person name="Schiex T."/>
            <person name="Thomas J."/>
            <person name="Vandecasteele C."/>
            <person name="Vares D."/>
            <person name="Vear F."/>
            <person name="Vautrin S."/>
            <person name="Crespi M."/>
            <person name="Mangin B."/>
            <person name="Burke J.M."/>
            <person name="Salse J."/>
            <person name="Munos S."/>
            <person name="Vincourt P."/>
            <person name="Rieseberg L.H."/>
            <person name="Langlade N.B."/>
        </authorList>
    </citation>
    <scope>NUCLEOTIDE SEQUENCE</scope>
    <source>
        <tissue evidence="2">Leaves</tissue>
    </source>
</reference>
<comment type="caution">
    <text evidence="2">The sequence shown here is derived from an EMBL/GenBank/DDBJ whole genome shotgun (WGS) entry which is preliminary data.</text>
</comment>
<organism evidence="2 3">
    <name type="scientific">Helianthus annuus</name>
    <name type="common">Common sunflower</name>
    <dbReference type="NCBI Taxonomy" id="4232"/>
    <lineage>
        <taxon>Eukaryota</taxon>
        <taxon>Viridiplantae</taxon>
        <taxon>Streptophyta</taxon>
        <taxon>Embryophyta</taxon>
        <taxon>Tracheophyta</taxon>
        <taxon>Spermatophyta</taxon>
        <taxon>Magnoliopsida</taxon>
        <taxon>eudicotyledons</taxon>
        <taxon>Gunneridae</taxon>
        <taxon>Pentapetalae</taxon>
        <taxon>asterids</taxon>
        <taxon>campanulids</taxon>
        <taxon>Asterales</taxon>
        <taxon>Asteraceae</taxon>
        <taxon>Asteroideae</taxon>
        <taxon>Heliantheae alliance</taxon>
        <taxon>Heliantheae</taxon>
        <taxon>Helianthus</taxon>
    </lineage>
</organism>
<gene>
    <name evidence="2" type="ORF">HanXRQr2_Chr17g0820471</name>
</gene>
<accession>A0A9K3DME1</accession>